<name>A0AAX3EKF0_PAEUR</name>
<sequence length="91" mass="9957">MTEKEAKLANGGGGMAERKVPEVIDQEVIRREASSVLAAGDVSLTELWIEFFARGGMAGLEEFEAFVRGLMTVANTDLQILDLTMDELRNP</sequence>
<evidence type="ECO:0000313" key="2">
    <source>
        <dbReference type="Proteomes" id="UP001163293"/>
    </source>
</evidence>
<reference evidence="1" key="1">
    <citation type="submission" date="2022-07" db="EMBL/GenBank/DDBJ databases">
        <authorList>
            <person name="Wu T."/>
        </authorList>
    </citation>
    <scope>NUCLEOTIDE SEQUENCE</scope>
    <source>
        <strain evidence="1">SD-1</strain>
    </source>
</reference>
<gene>
    <name evidence="1" type="ORF">NL394_02670</name>
</gene>
<protein>
    <submittedName>
        <fullName evidence="1">Uncharacterized protein</fullName>
    </submittedName>
</protein>
<organism evidence="1 2">
    <name type="scientific">Paenarthrobacter ureafaciens</name>
    <dbReference type="NCBI Taxonomy" id="37931"/>
    <lineage>
        <taxon>Bacteria</taxon>
        <taxon>Bacillati</taxon>
        <taxon>Actinomycetota</taxon>
        <taxon>Actinomycetes</taxon>
        <taxon>Micrococcales</taxon>
        <taxon>Micrococcaceae</taxon>
        <taxon>Paenarthrobacter</taxon>
    </lineage>
</organism>
<dbReference type="EMBL" id="CP101185">
    <property type="protein sequence ID" value="UYV98158.1"/>
    <property type="molecule type" value="Genomic_DNA"/>
</dbReference>
<keyword evidence="2" id="KW-1185">Reference proteome</keyword>
<dbReference type="GeneID" id="79882372"/>
<dbReference type="Proteomes" id="UP001163293">
    <property type="component" value="Chromosome"/>
</dbReference>
<dbReference type="AlphaFoldDB" id="A0AAX3EKF0"/>
<evidence type="ECO:0000313" key="1">
    <source>
        <dbReference type="EMBL" id="UYV98158.1"/>
    </source>
</evidence>
<proteinExistence type="predicted"/>
<accession>A0AAX3EKF0</accession>
<dbReference type="RefSeq" id="WP_128397167.1">
    <property type="nucleotide sequence ID" value="NZ_CP014574.1"/>
</dbReference>